<keyword evidence="4 7" id="KW-1133">Transmembrane helix</keyword>
<evidence type="ECO:0000256" key="7">
    <source>
        <dbReference type="SAM" id="Phobius"/>
    </source>
</evidence>
<feature type="transmembrane region" description="Helical" evidence="7">
    <location>
        <begin position="358"/>
        <end position="377"/>
    </location>
</feature>
<feature type="transmembrane region" description="Helical" evidence="7">
    <location>
        <begin position="330"/>
        <end position="352"/>
    </location>
</feature>
<evidence type="ECO:0000259" key="8">
    <source>
        <dbReference type="Pfam" id="PF13515"/>
    </source>
</evidence>
<keyword evidence="5 7" id="KW-0472">Membrane</keyword>
<gene>
    <name evidence="9" type="ORF">F7731_17435</name>
</gene>
<feature type="domain" description="Integral membrane bound transporter" evidence="8">
    <location>
        <begin position="344"/>
        <end position="470"/>
    </location>
</feature>
<feature type="transmembrane region" description="Helical" evidence="7">
    <location>
        <begin position="45"/>
        <end position="63"/>
    </location>
</feature>
<keyword evidence="10" id="KW-1185">Reference proteome</keyword>
<feature type="transmembrane region" description="Helical" evidence="7">
    <location>
        <begin position="389"/>
        <end position="417"/>
    </location>
</feature>
<feature type="transmembrane region" description="Helical" evidence="7">
    <location>
        <begin position="139"/>
        <end position="163"/>
    </location>
</feature>
<dbReference type="OrthoDB" id="581879at2"/>
<evidence type="ECO:0000256" key="1">
    <source>
        <dbReference type="ARBA" id="ARBA00004651"/>
    </source>
</evidence>
<organism evidence="9 10">
    <name type="scientific">Cytobacillus depressus</name>
    <dbReference type="NCBI Taxonomy" id="1602942"/>
    <lineage>
        <taxon>Bacteria</taxon>
        <taxon>Bacillati</taxon>
        <taxon>Bacillota</taxon>
        <taxon>Bacilli</taxon>
        <taxon>Bacillales</taxon>
        <taxon>Bacillaceae</taxon>
        <taxon>Cytobacillus</taxon>
    </lineage>
</organism>
<comment type="subcellular location">
    <subcellularLocation>
        <location evidence="1">Cell membrane</location>
        <topology evidence="1">Multi-pass membrane protein</topology>
    </subcellularLocation>
</comment>
<keyword evidence="3 7" id="KW-0812">Transmembrane</keyword>
<evidence type="ECO:0000256" key="2">
    <source>
        <dbReference type="ARBA" id="ARBA00022475"/>
    </source>
</evidence>
<dbReference type="EMBL" id="WBOS01000010">
    <property type="protein sequence ID" value="KAB2332079.1"/>
    <property type="molecule type" value="Genomic_DNA"/>
</dbReference>
<feature type="transmembrane region" description="Helical" evidence="7">
    <location>
        <begin position="21"/>
        <end position="39"/>
    </location>
</feature>
<dbReference type="InterPro" id="IPR049453">
    <property type="entry name" value="Memb_transporter_dom"/>
</dbReference>
<evidence type="ECO:0000256" key="5">
    <source>
        <dbReference type="ARBA" id="ARBA00023136"/>
    </source>
</evidence>
<evidence type="ECO:0000256" key="6">
    <source>
        <dbReference type="ARBA" id="ARBA00043993"/>
    </source>
</evidence>
<reference evidence="9 10" key="1">
    <citation type="journal article" date="2016" name="Antonie Van Leeuwenhoek">
        <title>Bacillus depressus sp. nov., isolated from soil of a sunflower field.</title>
        <authorList>
            <person name="Wei X."/>
            <person name="Xin D."/>
            <person name="Xin Y."/>
            <person name="Zhang H."/>
            <person name="Wang T."/>
            <person name="Zhang J."/>
        </authorList>
    </citation>
    <scope>NUCLEOTIDE SEQUENCE [LARGE SCALE GENOMIC DNA]</scope>
    <source>
        <strain evidence="9 10">BZ1</strain>
    </source>
</reference>
<dbReference type="AlphaFoldDB" id="A0A6L3V1C6"/>
<dbReference type="PANTHER" id="PTHR30509:SF9">
    <property type="entry name" value="MULTIDRUG RESISTANCE PROTEIN MDTO"/>
    <property type="match status" value="1"/>
</dbReference>
<feature type="transmembrane region" description="Helical" evidence="7">
    <location>
        <begin position="454"/>
        <end position="475"/>
    </location>
</feature>
<feature type="transmembrane region" description="Helical" evidence="7">
    <location>
        <begin position="70"/>
        <end position="86"/>
    </location>
</feature>
<feature type="transmembrane region" description="Helical" evidence="7">
    <location>
        <begin position="423"/>
        <end position="442"/>
    </location>
</feature>
<dbReference type="PANTHER" id="PTHR30509">
    <property type="entry name" value="P-HYDROXYBENZOIC ACID EFFLUX PUMP SUBUNIT-RELATED"/>
    <property type="match status" value="1"/>
</dbReference>
<dbReference type="GO" id="GO:0005886">
    <property type="term" value="C:plasma membrane"/>
    <property type="evidence" value="ECO:0007669"/>
    <property type="project" value="UniProtKB-SubCell"/>
</dbReference>
<dbReference type="Pfam" id="PF13515">
    <property type="entry name" value="FUSC_2"/>
    <property type="match status" value="1"/>
</dbReference>
<comment type="caution">
    <text evidence="9">The sequence shown here is derived from an EMBL/GenBank/DDBJ whole genome shotgun (WGS) entry which is preliminary data.</text>
</comment>
<dbReference type="Proteomes" id="UP000481030">
    <property type="component" value="Unassembled WGS sequence"/>
</dbReference>
<evidence type="ECO:0000256" key="3">
    <source>
        <dbReference type="ARBA" id="ARBA00022692"/>
    </source>
</evidence>
<keyword evidence="2" id="KW-1003">Cell membrane</keyword>
<protein>
    <submittedName>
        <fullName evidence="9">FUSC family protein</fullName>
    </submittedName>
</protein>
<accession>A0A6L3V1C6</accession>
<name>A0A6L3V1C6_9BACI</name>
<evidence type="ECO:0000313" key="10">
    <source>
        <dbReference type="Proteomes" id="UP000481030"/>
    </source>
</evidence>
<comment type="similarity">
    <text evidence="6">Belongs to the YccS/YhfK family.</text>
</comment>
<proteinExistence type="inferred from homology"/>
<evidence type="ECO:0000313" key="9">
    <source>
        <dbReference type="EMBL" id="KAB2332079.1"/>
    </source>
</evidence>
<evidence type="ECO:0000256" key="4">
    <source>
        <dbReference type="ARBA" id="ARBA00022989"/>
    </source>
</evidence>
<sequence length="629" mass="69474">MQKNMIKGAFTIRKNPYPWTRAISAGICTSLPVMIGILFENFQSGLLAGLGGFSYLYVFNEPYPQRAKKVFFILLGLAASIGLGTLTASSPLLFAIMLGLIGAVGTYIFGALKMPGPASIFFLIVFAMTSMMPGDLEDAAFRAGLVLLGGSISWIVAMIGWFFDPHGPEMKAVKNVYLQLATLLQSVRTDGFNDAKEKTLSALKDADDILVEGSISWQSSNLFKRLYLLKEKAHLIWSDILELSAEERTKLPPELGDSLQALADSLDRKSSPLKILQVKEKDSSLEQIISKIYEAAAVLNEPISQIDEEIKLIKPTFKRILSDAFDKHSIVFLSSIKYGIVLMIAALIAFIFEFERSYWIPISCGAVMLGSTVLSTFQRAIQRSIGTIVGILLAAVILSIKPEAITVAFFIALLQFLTELFIVRNYAFAVTFITPNVLLMAESTSHVHNLPHMATARVVDIIIGSCIGLIGALLIGRKSASSRLPHLMAKTIRSQSQLFHRLFSAHTDEIMNEKNIPQSKMRTNLANLKTVYFTALGEILNNVNELEYFSPAIFSMEHLGYLLEASLKDTERPNLSDESLAQFLIVFESMALTVEFNLEVERKSVPLIEGYSKIRNEIISMGTVLASPK</sequence>
<dbReference type="RefSeq" id="WP_151536084.1">
    <property type="nucleotide sequence ID" value="NZ_WBOS01000010.1"/>
</dbReference>